<feature type="domain" description="Flavin reductase like" evidence="3">
    <location>
        <begin position="34"/>
        <end position="178"/>
    </location>
</feature>
<protein>
    <submittedName>
        <fullName evidence="4">Flavin reductase family protein</fullName>
        <ecNumber evidence="4">1.-.-.-</ecNumber>
    </submittedName>
</protein>
<dbReference type="PANTHER" id="PTHR30466:SF1">
    <property type="entry name" value="FMN REDUCTASE (NADH) RUTF"/>
    <property type="match status" value="1"/>
</dbReference>
<accession>A0ABU2NU86</accession>
<evidence type="ECO:0000256" key="2">
    <source>
        <dbReference type="SAM" id="MobiDB-lite"/>
    </source>
</evidence>
<evidence type="ECO:0000259" key="3">
    <source>
        <dbReference type="SMART" id="SM00903"/>
    </source>
</evidence>
<comment type="caution">
    <text evidence="4">The sequence shown here is derived from an EMBL/GenBank/DDBJ whole genome shotgun (WGS) entry which is preliminary data.</text>
</comment>
<dbReference type="RefSeq" id="WP_311674295.1">
    <property type="nucleotide sequence ID" value="NZ_JAVREQ010000015.1"/>
</dbReference>
<name>A0ABU2NU86_9ACTN</name>
<keyword evidence="1 4" id="KW-0560">Oxidoreductase</keyword>
<dbReference type="InterPro" id="IPR002563">
    <property type="entry name" value="Flavin_Rdtase-like_dom"/>
</dbReference>
<dbReference type="SMART" id="SM00903">
    <property type="entry name" value="Flavin_Reduct"/>
    <property type="match status" value="1"/>
</dbReference>
<dbReference type="Proteomes" id="UP001183414">
    <property type="component" value="Unassembled WGS sequence"/>
</dbReference>
<dbReference type="Gene3D" id="2.30.110.10">
    <property type="entry name" value="Electron Transport, Fmn-binding Protein, Chain A"/>
    <property type="match status" value="1"/>
</dbReference>
<keyword evidence="5" id="KW-1185">Reference proteome</keyword>
<dbReference type="InterPro" id="IPR050268">
    <property type="entry name" value="NADH-dep_flavin_reductase"/>
</dbReference>
<evidence type="ECO:0000313" key="4">
    <source>
        <dbReference type="EMBL" id="MDT0380549.1"/>
    </source>
</evidence>
<sequence length="189" mass="20289">MSDLTTAVPPREARQTPAPPDVRPPEDADCLEMYAKLSSGVCVVAACGDDGPHGMTVSTATSLSAHPPLLLVCLRSGSRTLTAVGVHRTFAVNVLRREQVRRATVFADPRTTRAQRFAGSETRTVCGAPVFPDALAWAACLVEEIHEYGDHHLVVGRVRDVHTSPGEPLLWHDRDFRVLDGVGAACESG</sequence>
<organism evidence="4 5">
    <name type="scientific">Streptomyces hazeniae</name>
    <dbReference type="NCBI Taxonomy" id="3075538"/>
    <lineage>
        <taxon>Bacteria</taxon>
        <taxon>Bacillati</taxon>
        <taxon>Actinomycetota</taxon>
        <taxon>Actinomycetes</taxon>
        <taxon>Kitasatosporales</taxon>
        <taxon>Streptomycetaceae</taxon>
        <taxon>Streptomyces</taxon>
    </lineage>
</organism>
<gene>
    <name evidence="4" type="ORF">RM572_17490</name>
</gene>
<dbReference type="PANTHER" id="PTHR30466">
    <property type="entry name" value="FLAVIN REDUCTASE"/>
    <property type="match status" value="1"/>
</dbReference>
<feature type="region of interest" description="Disordered" evidence="2">
    <location>
        <begin position="1"/>
        <end position="25"/>
    </location>
</feature>
<dbReference type="EMBL" id="JAVREQ010000015">
    <property type="protein sequence ID" value="MDT0380549.1"/>
    <property type="molecule type" value="Genomic_DNA"/>
</dbReference>
<proteinExistence type="predicted"/>
<dbReference type="SUPFAM" id="SSF50475">
    <property type="entry name" value="FMN-binding split barrel"/>
    <property type="match status" value="1"/>
</dbReference>
<evidence type="ECO:0000313" key="5">
    <source>
        <dbReference type="Proteomes" id="UP001183414"/>
    </source>
</evidence>
<dbReference type="GO" id="GO:0016491">
    <property type="term" value="F:oxidoreductase activity"/>
    <property type="evidence" value="ECO:0007669"/>
    <property type="project" value="UniProtKB-KW"/>
</dbReference>
<dbReference type="EC" id="1.-.-.-" evidence="4"/>
<reference evidence="5" key="1">
    <citation type="submission" date="2023-07" db="EMBL/GenBank/DDBJ databases">
        <title>30 novel species of actinomycetes from the DSMZ collection.</title>
        <authorList>
            <person name="Nouioui I."/>
        </authorList>
    </citation>
    <scope>NUCLEOTIDE SEQUENCE [LARGE SCALE GENOMIC DNA]</scope>
    <source>
        <strain evidence="5">DSM 42041</strain>
    </source>
</reference>
<dbReference type="Pfam" id="PF01613">
    <property type="entry name" value="Flavin_Reduct"/>
    <property type="match status" value="1"/>
</dbReference>
<dbReference type="InterPro" id="IPR012349">
    <property type="entry name" value="Split_barrel_FMN-bd"/>
</dbReference>
<evidence type="ECO:0000256" key="1">
    <source>
        <dbReference type="ARBA" id="ARBA00023002"/>
    </source>
</evidence>